<gene>
    <name evidence="1" type="ORF">O6H91_19G047200</name>
</gene>
<protein>
    <submittedName>
        <fullName evidence="1">Uncharacterized protein</fullName>
    </submittedName>
</protein>
<reference evidence="2" key="1">
    <citation type="journal article" date="2024" name="Proc. Natl. Acad. Sci. U.S.A.">
        <title>Extraordinary preservation of gene collinearity over three hundred million years revealed in homosporous lycophytes.</title>
        <authorList>
            <person name="Li C."/>
            <person name="Wickell D."/>
            <person name="Kuo L.Y."/>
            <person name="Chen X."/>
            <person name="Nie B."/>
            <person name="Liao X."/>
            <person name="Peng D."/>
            <person name="Ji J."/>
            <person name="Jenkins J."/>
            <person name="Williams M."/>
            <person name="Shu S."/>
            <person name="Plott C."/>
            <person name="Barry K."/>
            <person name="Rajasekar S."/>
            <person name="Grimwood J."/>
            <person name="Han X."/>
            <person name="Sun S."/>
            <person name="Hou Z."/>
            <person name="He W."/>
            <person name="Dai G."/>
            <person name="Sun C."/>
            <person name="Schmutz J."/>
            <person name="Leebens-Mack J.H."/>
            <person name="Li F.W."/>
            <person name="Wang L."/>
        </authorList>
    </citation>
    <scope>NUCLEOTIDE SEQUENCE [LARGE SCALE GENOMIC DNA]</scope>
    <source>
        <strain evidence="2">cv. PW_Plant_1</strain>
    </source>
</reference>
<dbReference type="EMBL" id="CM055110">
    <property type="protein sequence ID" value="KAJ7521307.1"/>
    <property type="molecule type" value="Genomic_DNA"/>
</dbReference>
<dbReference type="Proteomes" id="UP001162992">
    <property type="component" value="Chromosome 19"/>
</dbReference>
<name>A0ACC2AUT2_DIPCM</name>
<organism evidence="1 2">
    <name type="scientific">Diphasiastrum complanatum</name>
    <name type="common">Issler's clubmoss</name>
    <name type="synonym">Lycopodium complanatum</name>
    <dbReference type="NCBI Taxonomy" id="34168"/>
    <lineage>
        <taxon>Eukaryota</taxon>
        <taxon>Viridiplantae</taxon>
        <taxon>Streptophyta</taxon>
        <taxon>Embryophyta</taxon>
        <taxon>Tracheophyta</taxon>
        <taxon>Lycopodiopsida</taxon>
        <taxon>Lycopodiales</taxon>
        <taxon>Lycopodiaceae</taxon>
        <taxon>Lycopodioideae</taxon>
        <taxon>Diphasiastrum</taxon>
    </lineage>
</organism>
<evidence type="ECO:0000313" key="1">
    <source>
        <dbReference type="EMBL" id="KAJ7521307.1"/>
    </source>
</evidence>
<proteinExistence type="predicted"/>
<accession>A0ACC2AUT2</accession>
<sequence length="213" mass="23786">MGDSQLQLMLATILLTCAPADALELWRSIEEHLVDDYVCEFEDVVGGDISQVLIDRALHDVEQHMQAVEKSLSNYGFVLPTINMEYSPLFREETFLSETMERVEIDISHLNGDHRGIFDCVVYGHVERQQSGVFFVDDLGGIGKTFLYNVMLSYVRAKGWIVVAIASSGIATLLMKGGRTAHSRFKIPPNDMHETSTGNISKQSELGRLIMAC</sequence>
<comment type="caution">
    <text evidence="1">The sequence shown here is derived from an EMBL/GenBank/DDBJ whole genome shotgun (WGS) entry which is preliminary data.</text>
</comment>
<keyword evidence="2" id="KW-1185">Reference proteome</keyword>
<evidence type="ECO:0000313" key="2">
    <source>
        <dbReference type="Proteomes" id="UP001162992"/>
    </source>
</evidence>